<reference evidence="2" key="1">
    <citation type="submission" date="2021-02" db="EMBL/GenBank/DDBJ databases">
        <authorList>
            <person name="Nowell W R."/>
        </authorList>
    </citation>
    <scope>NUCLEOTIDE SEQUENCE</scope>
</reference>
<accession>A0A814A5F7</accession>
<name>A0A814A5F7_9BILA</name>
<feature type="signal peptide" evidence="1">
    <location>
        <begin position="1"/>
        <end position="17"/>
    </location>
</feature>
<dbReference type="AlphaFoldDB" id="A0A814A5F7"/>
<dbReference type="Gene3D" id="3.40.50.2000">
    <property type="entry name" value="Glycogen Phosphorylase B"/>
    <property type="match status" value="1"/>
</dbReference>
<keyword evidence="1" id="KW-0732">Signal</keyword>
<dbReference type="EMBL" id="CAJNON010000068">
    <property type="protein sequence ID" value="CAF0909292.1"/>
    <property type="molecule type" value="Genomic_DNA"/>
</dbReference>
<evidence type="ECO:0000256" key="1">
    <source>
        <dbReference type="SAM" id="SignalP"/>
    </source>
</evidence>
<proteinExistence type="predicted"/>
<organism evidence="2 3">
    <name type="scientific">Adineta steineri</name>
    <dbReference type="NCBI Taxonomy" id="433720"/>
    <lineage>
        <taxon>Eukaryota</taxon>
        <taxon>Metazoa</taxon>
        <taxon>Spiralia</taxon>
        <taxon>Gnathifera</taxon>
        <taxon>Rotifera</taxon>
        <taxon>Eurotatoria</taxon>
        <taxon>Bdelloidea</taxon>
        <taxon>Adinetida</taxon>
        <taxon>Adinetidae</taxon>
        <taxon>Adineta</taxon>
    </lineage>
</organism>
<evidence type="ECO:0000313" key="3">
    <source>
        <dbReference type="Proteomes" id="UP000663891"/>
    </source>
</evidence>
<feature type="chain" id="PRO_5032620060" evidence="1">
    <location>
        <begin position="18"/>
        <end position="149"/>
    </location>
</feature>
<comment type="caution">
    <text evidence="2">The sequence shown here is derived from an EMBL/GenBank/DDBJ whole genome shotgun (WGS) entry which is preliminary data.</text>
</comment>
<dbReference type="OrthoDB" id="5835829at2759"/>
<protein>
    <submittedName>
        <fullName evidence="2">Uncharacterized protein</fullName>
    </submittedName>
</protein>
<evidence type="ECO:0000313" key="2">
    <source>
        <dbReference type="EMBL" id="CAF0909292.1"/>
    </source>
</evidence>
<gene>
    <name evidence="2" type="ORF">VCS650_LOCUS9750</name>
</gene>
<dbReference type="Proteomes" id="UP000663891">
    <property type="component" value="Unassembled WGS sequence"/>
</dbReference>
<sequence length="149" mass="16683">MMFTLSLFFVLILCSLSRETPNHILVIAPPFFGHMLPSLELAKQLSSYCHVTYLISANKINELDRKGFLSDLNNIIDIGNSVNAINGNVVYYSNQTPSDPTAYFGGHNDYTPPPYSAQLARELCPQCNTSRQDLTTKVCVSCEHPFNNY</sequence>
<dbReference type="SUPFAM" id="SSF53756">
    <property type="entry name" value="UDP-Glycosyltransferase/glycogen phosphorylase"/>
    <property type="match status" value="1"/>
</dbReference>